<sequence>MSRLQAEGFRFKTTHFHRAVNIRPMWALESSPHLKRPLRKFGEEESREVSVGGGLIRNSFAHGGFCQTQDEYFQLPLNLEGMRKEEYEEYFSTDEDIPVAATPTRLEICQSVLREKNSSNKH</sequence>
<dbReference type="Proteomes" id="UP000499080">
    <property type="component" value="Unassembled WGS sequence"/>
</dbReference>
<reference evidence="1 2" key="1">
    <citation type="journal article" date="2019" name="Sci. Rep.">
        <title>Orb-weaving spider Araneus ventricosus genome elucidates the spidroin gene catalogue.</title>
        <authorList>
            <person name="Kono N."/>
            <person name="Nakamura H."/>
            <person name="Ohtoshi R."/>
            <person name="Moran D.A.P."/>
            <person name="Shinohara A."/>
            <person name="Yoshida Y."/>
            <person name="Fujiwara M."/>
            <person name="Mori M."/>
            <person name="Tomita M."/>
            <person name="Arakawa K."/>
        </authorList>
    </citation>
    <scope>NUCLEOTIDE SEQUENCE [LARGE SCALE GENOMIC DNA]</scope>
</reference>
<accession>A0A4Y2N4K3</accession>
<evidence type="ECO:0000313" key="1">
    <source>
        <dbReference type="EMBL" id="GBN32736.1"/>
    </source>
</evidence>
<name>A0A4Y2N4K3_ARAVE</name>
<evidence type="ECO:0000313" key="2">
    <source>
        <dbReference type="Proteomes" id="UP000499080"/>
    </source>
</evidence>
<keyword evidence="2" id="KW-1185">Reference proteome</keyword>
<gene>
    <name evidence="1" type="ORF">AVEN_68515_1</name>
</gene>
<dbReference type="EMBL" id="BGPR01008282">
    <property type="protein sequence ID" value="GBN32736.1"/>
    <property type="molecule type" value="Genomic_DNA"/>
</dbReference>
<protein>
    <submittedName>
        <fullName evidence="1">Uncharacterized protein</fullName>
    </submittedName>
</protein>
<proteinExistence type="predicted"/>
<dbReference type="AlphaFoldDB" id="A0A4Y2N4K3"/>
<organism evidence="1 2">
    <name type="scientific">Araneus ventricosus</name>
    <name type="common">Orbweaver spider</name>
    <name type="synonym">Epeira ventricosa</name>
    <dbReference type="NCBI Taxonomy" id="182803"/>
    <lineage>
        <taxon>Eukaryota</taxon>
        <taxon>Metazoa</taxon>
        <taxon>Ecdysozoa</taxon>
        <taxon>Arthropoda</taxon>
        <taxon>Chelicerata</taxon>
        <taxon>Arachnida</taxon>
        <taxon>Araneae</taxon>
        <taxon>Araneomorphae</taxon>
        <taxon>Entelegynae</taxon>
        <taxon>Araneoidea</taxon>
        <taxon>Araneidae</taxon>
        <taxon>Araneus</taxon>
    </lineage>
</organism>
<comment type="caution">
    <text evidence="1">The sequence shown here is derived from an EMBL/GenBank/DDBJ whole genome shotgun (WGS) entry which is preliminary data.</text>
</comment>